<proteinExistence type="predicted"/>
<dbReference type="Proteomes" id="UP000509667">
    <property type="component" value="Chromosome"/>
</dbReference>
<dbReference type="InterPro" id="IPR006977">
    <property type="entry name" value="Yip1_dom"/>
</dbReference>
<reference evidence="7 8" key="1">
    <citation type="submission" date="2020-07" db="EMBL/GenBank/DDBJ databases">
        <title>Halosimplex pelagicum sp. nov. and Halosimplex rubrum sp. nov., isolated from salted brown alga Laminaria, and emended description of the genus Halosimplex.</title>
        <authorList>
            <person name="Cui H."/>
        </authorList>
    </citation>
    <scope>NUCLEOTIDE SEQUENCE [LARGE SCALE GENOMIC DNA]</scope>
    <source>
        <strain evidence="7 8">R27</strain>
    </source>
</reference>
<evidence type="ECO:0000256" key="5">
    <source>
        <dbReference type="SAM" id="Phobius"/>
    </source>
</evidence>
<evidence type="ECO:0000313" key="8">
    <source>
        <dbReference type="Proteomes" id="UP000509667"/>
    </source>
</evidence>
<keyword evidence="3 5" id="KW-1133">Transmembrane helix</keyword>
<dbReference type="Pfam" id="PF04893">
    <property type="entry name" value="Yip1"/>
    <property type="match status" value="1"/>
</dbReference>
<evidence type="ECO:0000256" key="3">
    <source>
        <dbReference type="ARBA" id="ARBA00022989"/>
    </source>
</evidence>
<dbReference type="RefSeq" id="WP_179908849.1">
    <property type="nucleotide sequence ID" value="NZ_CP058910.1"/>
</dbReference>
<dbReference type="GeneID" id="56079688"/>
<protein>
    <submittedName>
        <fullName evidence="7">YIP1 family protein</fullName>
    </submittedName>
</protein>
<evidence type="ECO:0000256" key="2">
    <source>
        <dbReference type="ARBA" id="ARBA00022692"/>
    </source>
</evidence>
<accession>A0A7D5TNH4</accession>
<feature type="domain" description="Yip1" evidence="6">
    <location>
        <begin position="24"/>
        <end position="180"/>
    </location>
</feature>
<dbReference type="EMBL" id="CP058910">
    <property type="protein sequence ID" value="QLH78972.1"/>
    <property type="molecule type" value="Genomic_DNA"/>
</dbReference>
<evidence type="ECO:0000256" key="4">
    <source>
        <dbReference type="ARBA" id="ARBA00023136"/>
    </source>
</evidence>
<dbReference type="KEGG" id="hrr:HZS55_17455"/>
<name>A0A7D5TNH4_9EURY</name>
<comment type="subcellular location">
    <subcellularLocation>
        <location evidence="1">Membrane</location>
        <topology evidence="1">Multi-pass membrane protein</topology>
    </subcellularLocation>
</comment>
<feature type="transmembrane region" description="Helical" evidence="5">
    <location>
        <begin position="81"/>
        <end position="110"/>
    </location>
</feature>
<dbReference type="OrthoDB" id="313310at2157"/>
<evidence type="ECO:0000259" key="6">
    <source>
        <dbReference type="Pfam" id="PF04893"/>
    </source>
</evidence>
<dbReference type="GO" id="GO:0016020">
    <property type="term" value="C:membrane"/>
    <property type="evidence" value="ECO:0007669"/>
    <property type="project" value="UniProtKB-SubCell"/>
</dbReference>
<sequence>MTQWVENPSGGRDRGAAALARAWMEVLVRPRRLFRSGVAPGDQAPGLVFAGAVVLVEELTRIATGAAAYPVLSDQPTLSTVLFLALAVVLVAPAALHLTAALQTVILIAAAPDRAGVSETVQVIAYAAAPCVFAGFPYPGVRVAATAYASVLLAVGVSDVHDVALPKAAVLTAVPAALAFGYGFRGFAALSEVTGLTWADVAASLA</sequence>
<evidence type="ECO:0000313" key="7">
    <source>
        <dbReference type="EMBL" id="QLH78972.1"/>
    </source>
</evidence>
<keyword evidence="4 5" id="KW-0472">Membrane</keyword>
<keyword evidence="2 5" id="KW-0812">Transmembrane</keyword>
<evidence type="ECO:0000256" key="1">
    <source>
        <dbReference type="ARBA" id="ARBA00004141"/>
    </source>
</evidence>
<gene>
    <name evidence="7" type="ORF">HZS55_17455</name>
</gene>
<organism evidence="7 8">
    <name type="scientific">Halosimplex rubrum</name>
    <dbReference type="NCBI Taxonomy" id="869889"/>
    <lineage>
        <taxon>Archaea</taxon>
        <taxon>Methanobacteriati</taxon>
        <taxon>Methanobacteriota</taxon>
        <taxon>Stenosarchaea group</taxon>
        <taxon>Halobacteria</taxon>
        <taxon>Halobacteriales</taxon>
        <taxon>Haloarculaceae</taxon>
        <taxon>Halosimplex</taxon>
    </lineage>
</organism>
<dbReference type="AlphaFoldDB" id="A0A7D5TNH4"/>
<keyword evidence="8" id="KW-1185">Reference proteome</keyword>